<dbReference type="RefSeq" id="WP_406855208.1">
    <property type="nucleotide sequence ID" value="NZ_CP157484.1"/>
</dbReference>
<proteinExistence type="predicted"/>
<dbReference type="EMBL" id="CP157484">
    <property type="protein sequence ID" value="XBO38368.1"/>
    <property type="molecule type" value="Genomic_DNA"/>
</dbReference>
<organism evidence="1">
    <name type="scientific">Alsobacter sp. KACC 23698</name>
    <dbReference type="NCBI Taxonomy" id="3149229"/>
    <lineage>
        <taxon>Bacteria</taxon>
        <taxon>Pseudomonadati</taxon>
        <taxon>Pseudomonadota</taxon>
        <taxon>Alphaproteobacteria</taxon>
        <taxon>Hyphomicrobiales</taxon>
        <taxon>Alsobacteraceae</taxon>
        <taxon>Alsobacter</taxon>
    </lineage>
</organism>
<name>A0AAU7JDB3_9HYPH</name>
<evidence type="ECO:0000313" key="1">
    <source>
        <dbReference type="EMBL" id="XBO38368.1"/>
    </source>
</evidence>
<accession>A0AAU7JDB3</accession>
<sequence length="192" mass="21130">MHDFLPPLTDSERLIEERHAACELLPQKAIRWFTEQQVPAAVLANPDVLVHAKVKFAGTRFIFHDEAAHYDKFQDALIIMLRDGDGRPYDLAAWARRPSRLGTWCGRAAVLGDPVAPRLHKHGALLVHPDPLGWLRHSRAGVVIIHRRTAARELMDLGPLAAMGGKAHVGELFALFGAMVPPIVDGSLPEAG</sequence>
<protein>
    <submittedName>
        <fullName evidence="1">Uncharacterized protein</fullName>
    </submittedName>
</protein>
<gene>
    <name evidence="1" type="ORF">ABEG18_22100</name>
</gene>
<dbReference type="AlphaFoldDB" id="A0AAU7JDB3"/>
<reference evidence="1" key="1">
    <citation type="submission" date="2024-05" db="EMBL/GenBank/DDBJ databases">
        <authorList>
            <person name="Kim S."/>
            <person name="Heo J."/>
            <person name="Choi H."/>
            <person name="Choi Y."/>
            <person name="Kwon S.-W."/>
            <person name="Kim Y."/>
        </authorList>
    </citation>
    <scope>NUCLEOTIDE SEQUENCE</scope>
    <source>
        <strain evidence="1">KACC 23698</strain>
    </source>
</reference>